<dbReference type="PANTHER" id="PTHR37829:SF3">
    <property type="entry name" value="PROTEIN JAYE-RELATED"/>
    <property type="match status" value="1"/>
</dbReference>
<dbReference type="EMBL" id="JAUGZK010000003">
    <property type="protein sequence ID" value="MEE2023594.1"/>
    <property type="molecule type" value="Genomic_DNA"/>
</dbReference>
<dbReference type="RefSeq" id="WP_330086948.1">
    <property type="nucleotide sequence ID" value="NZ_JAUGZK010000003.1"/>
</dbReference>
<organism evidence="2 3">
    <name type="scientific">Alkalimonas mucilaginosa</name>
    <dbReference type="NCBI Taxonomy" id="3057676"/>
    <lineage>
        <taxon>Bacteria</taxon>
        <taxon>Pseudomonadati</taxon>
        <taxon>Pseudomonadota</taxon>
        <taxon>Gammaproteobacteria</taxon>
        <taxon>Alkalimonas</taxon>
    </lineage>
</organism>
<dbReference type="Pfam" id="PF04865">
    <property type="entry name" value="Baseplate_J"/>
    <property type="match status" value="1"/>
</dbReference>
<comment type="caution">
    <text evidence="2">The sequence shown here is derived from an EMBL/GenBank/DDBJ whole genome shotgun (WGS) entry which is preliminary data.</text>
</comment>
<evidence type="ECO:0000259" key="1">
    <source>
        <dbReference type="Pfam" id="PF04865"/>
    </source>
</evidence>
<gene>
    <name evidence="2" type="ORF">QWF21_04990</name>
</gene>
<dbReference type="PANTHER" id="PTHR37829">
    <property type="entry name" value="PHAGE-LIKE ELEMENT PBSX PROTEIN XKDT"/>
    <property type="match status" value="1"/>
</dbReference>
<name>A0ABU7JD30_9GAMM</name>
<dbReference type="InterPro" id="IPR006949">
    <property type="entry name" value="Barrel_Baseplate_J-like"/>
</dbReference>
<dbReference type="Proteomes" id="UP001339167">
    <property type="component" value="Unassembled WGS sequence"/>
</dbReference>
<evidence type="ECO:0000313" key="3">
    <source>
        <dbReference type="Proteomes" id="UP001339167"/>
    </source>
</evidence>
<evidence type="ECO:0000313" key="2">
    <source>
        <dbReference type="EMBL" id="MEE2023594.1"/>
    </source>
</evidence>
<keyword evidence="3" id="KW-1185">Reference proteome</keyword>
<protein>
    <submittedName>
        <fullName evidence="2">Baseplate J/gp47 family protein</fullName>
    </submittedName>
</protein>
<feature type="domain" description="Baseplate protein J-like barrel" evidence="1">
    <location>
        <begin position="120"/>
        <end position="198"/>
    </location>
</feature>
<sequence>MADKIKVPTIDFKRIVEDAGIPTTEEGWKELFKQDVEAEGSIIANDSAYSPFWRLISAIVAKPANWIVNKVLVGIILPNLFLQTANDDQFIEAKAWEHDLTRKEASKAEGKLQFHRAASMGPSLLIPAGTVVQTDAINGTIYRVISTTDVIMTTNTTTVDVPVIAENAGAAYNLGAGYFHVLPQAITGIGSVTNGADWLDVLGSDRESNDNLKLRTRNAFTAVSAWHIDAVYRAILTQRAGLNTNNVYFQHDAPRGPGTANAYILLDTGEPSSELLTDLNNYVMEMGNHGHGDDMLILAMPGVDVGIGVTVYPYTNLLETEVTALLAGIEDFIRCAFRENTDYENTKTVPYQRFSFSRLGKELHREFEGIESLEWHQADITSANNVPRLTSLDIVNGNEP</sequence>
<proteinExistence type="predicted"/>
<reference evidence="2 3" key="1">
    <citation type="submission" date="2023-06" db="EMBL/GenBank/DDBJ databases">
        <title>Alkalimonas sp., MEB004 an alkaliphilic bacterium isolated from Lonar Lake, India.</title>
        <authorList>
            <person name="Joshi A."/>
            <person name="Thite S."/>
        </authorList>
    </citation>
    <scope>NUCLEOTIDE SEQUENCE [LARGE SCALE GENOMIC DNA]</scope>
    <source>
        <strain evidence="2 3">MEB004</strain>
    </source>
</reference>
<accession>A0ABU7JD30</accession>
<dbReference type="InterPro" id="IPR052399">
    <property type="entry name" value="Phage_Baseplate_Assmbl_Protein"/>
</dbReference>